<evidence type="ECO:0000313" key="3">
    <source>
        <dbReference type="EMBL" id="KZT32779.1"/>
    </source>
</evidence>
<dbReference type="Gene3D" id="1.20.1280.50">
    <property type="match status" value="1"/>
</dbReference>
<evidence type="ECO:0000313" key="4">
    <source>
        <dbReference type="Proteomes" id="UP000076798"/>
    </source>
</evidence>
<evidence type="ECO:0000259" key="2">
    <source>
        <dbReference type="PROSITE" id="PS50181"/>
    </source>
</evidence>
<accession>A0A165Y1L5</accession>
<organism evidence="3 4">
    <name type="scientific">Sistotremastrum suecicum HHB10207 ss-3</name>
    <dbReference type="NCBI Taxonomy" id="1314776"/>
    <lineage>
        <taxon>Eukaryota</taxon>
        <taxon>Fungi</taxon>
        <taxon>Dikarya</taxon>
        <taxon>Basidiomycota</taxon>
        <taxon>Agaricomycotina</taxon>
        <taxon>Agaricomycetes</taxon>
        <taxon>Sistotremastrales</taxon>
        <taxon>Sistotremastraceae</taxon>
        <taxon>Sistotremastrum</taxon>
    </lineage>
</organism>
<dbReference type="InterPro" id="IPR036047">
    <property type="entry name" value="F-box-like_dom_sf"/>
</dbReference>
<dbReference type="CDD" id="cd09917">
    <property type="entry name" value="F-box_SF"/>
    <property type="match status" value="1"/>
</dbReference>
<keyword evidence="4" id="KW-1185">Reference proteome</keyword>
<protein>
    <recommendedName>
        <fullName evidence="2">F-box domain-containing protein</fullName>
    </recommendedName>
</protein>
<sequence>MTVSAFLALPVELVFLVIHGLSLKDLLNIAQTCCRFRTIAQTSRQFWYGAPDLEILPLPTGHTALDTIPAGRIILLALRAVKWDDAVERDEPLVPKRWFPYRNAADNRTAGDLALLPGNSWYTELPHGTPTILIKKAEDGWSAVSCEIKLEPDSVEISCLTAIALGAGFVNLLFVCAPSNKQETSFSVEIIKLYFADEELGPKAPSLVERSKVMVPWKPSALFADDAMLVAYEFRTGGLLVLNLCTNRGRILELNEEQKREITQCPSISFIKEARKVLIKPEIYVPFHPVYTIFGLPQNLFDEFSREYSGRLSEPMWTTQKMDDIMQFAPSDSLSPMPSALLGTAIHLTRFNYSTQKTEGRGDVSHYGYIYLYKGELFAFETHQDDQDFHAIQPPLYHGASNIFSLFQFIPSPDLEIYVNDPSRSRIRRLRFQIPRDIPGRIQVRVMGTNISHGRLFMLVFNGYVVENHSVDYVIQY</sequence>
<reference evidence="3 4" key="1">
    <citation type="journal article" date="2016" name="Mol. Biol. Evol.">
        <title>Comparative Genomics of Early-Diverging Mushroom-Forming Fungi Provides Insights into the Origins of Lignocellulose Decay Capabilities.</title>
        <authorList>
            <person name="Nagy L.G."/>
            <person name="Riley R."/>
            <person name="Tritt A."/>
            <person name="Adam C."/>
            <person name="Daum C."/>
            <person name="Floudas D."/>
            <person name="Sun H."/>
            <person name="Yadav J.S."/>
            <person name="Pangilinan J."/>
            <person name="Larsson K.H."/>
            <person name="Matsuura K."/>
            <person name="Barry K."/>
            <person name="Labutti K."/>
            <person name="Kuo R."/>
            <person name="Ohm R.A."/>
            <person name="Bhattacharya S.S."/>
            <person name="Shirouzu T."/>
            <person name="Yoshinaga Y."/>
            <person name="Martin F.M."/>
            <person name="Grigoriev I.V."/>
            <person name="Hibbett D.S."/>
        </authorList>
    </citation>
    <scope>NUCLEOTIDE SEQUENCE [LARGE SCALE GENOMIC DNA]</scope>
    <source>
        <strain evidence="3 4">HHB10207 ss-3</strain>
    </source>
</reference>
<dbReference type="InterPro" id="IPR001810">
    <property type="entry name" value="F-box_dom"/>
</dbReference>
<name>A0A165Y1L5_9AGAM</name>
<dbReference type="SUPFAM" id="SSF81383">
    <property type="entry name" value="F-box domain"/>
    <property type="match status" value="1"/>
</dbReference>
<dbReference type="Pfam" id="PF12937">
    <property type="entry name" value="F-box-like"/>
    <property type="match status" value="1"/>
</dbReference>
<feature type="chain" id="PRO_5007869133" description="F-box domain-containing protein" evidence="1">
    <location>
        <begin position="21"/>
        <end position="477"/>
    </location>
</feature>
<dbReference type="Proteomes" id="UP000076798">
    <property type="component" value="Unassembled WGS sequence"/>
</dbReference>
<dbReference type="AlphaFoldDB" id="A0A165Y1L5"/>
<evidence type="ECO:0000256" key="1">
    <source>
        <dbReference type="SAM" id="SignalP"/>
    </source>
</evidence>
<dbReference type="PROSITE" id="PS50181">
    <property type="entry name" value="FBOX"/>
    <property type="match status" value="1"/>
</dbReference>
<feature type="signal peptide" evidence="1">
    <location>
        <begin position="1"/>
        <end position="20"/>
    </location>
</feature>
<feature type="domain" description="F-box" evidence="2">
    <location>
        <begin position="3"/>
        <end position="50"/>
    </location>
</feature>
<dbReference type="OrthoDB" id="3018431at2759"/>
<dbReference type="EMBL" id="KV428295">
    <property type="protein sequence ID" value="KZT32779.1"/>
    <property type="molecule type" value="Genomic_DNA"/>
</dbReference>
<keyword evidence="1" id="KW-0732">Signal</keyword>
<proteinExistence type="predicted"/>
<gene>
    <name evidence="3" type="ORF">SISSUDRAFT_1066656</name>
</gene>